<sequence length="138" mass="14502">MSKVTAPPTVPTFVRPTNPGHKPTAPSFADFASLSTLPLLQNVSTRTPPASPMDATSVPTETHSLPRVASCSAVTAETLRRMLVTMDSALTRVKLTPPARNGTTVASTNASVKTELPADINVTTGARCTTTCQRTAPW</sequence>
<evidence type="ECO:0000256" key="1">
    <source>
        <dbReference type="SAM" id="MobiDB-lite"/>
    </source>
</evidence>
<feature type="region of interest" description="Disordered" evidence="1">
    <location>
        <begin position="1"/>
        <end position="22"/>
    </location>
</feature>
<reference evidence="2" key="1">
    <citation type="journal article" date="2019" name="bioRxiv">
        <title>The Genome of the Zebra Mussel, Dreissena polymorpha: A Resource for Invasive Species Research.</title>
        <authorList>
            <person name="McCartney M.A."/>
            <person name="Auch B."/>
            <person name="Kono T."/>
            <person name="Mallez S."/>
            <person name="Zhang Y."/>
            <person name="Obille A."/>
            <person name="Becker A."/>
            <person name="Abrahante J.E."/>
            <person name="Garbe J."/>
            <person name="Badalamenti J.P."/>
            <person name="Herman A."/>
            <person name="Mangelson H."/>
            <person name="Liachko I."/>
            <person name="Sullivan S."/>
            <person name="Sone E.D."/>
            <person name="Koren S."/>
            <person name="Silverstein K.A.T."/>
            <person name="Beckman K.B."/>
            <person name="Gohl D.M."/>
        </authorList>
    </citation>
    <scope>NUCLEOTIDE SEQUENCE</scope>
    <source>
        <strain evidence="2">Duluth1</strain>
        <tissue evidence="2">Whole animal</tissue>
    </source>
</reference>
<evidence type="ECO:0000313" key="2">
    <source>
        <dbReference type="EMBL" id="KAH3771809.1"/>
    </source>
</evidence>
<evidence type="ECO:0000313" key="3">
    <source>
        <dbReference type="Proteomes" id="UP000828390"/>
    </source>
</evidence>
<name>A0A9D4E438_DREPO</name>
<accession>A0A9D4E438</accession>
<gene>
    <name evidence="2" type="ORF">DPMN_173138</name>
</gene>
<feature type="region of interest" description="Disordered" evidence="1">
    <location>
        <begin position="43"/>
        <end position="64"/>
    </location>
</feature>
<keyword evidence="3" id="KW-1185">Reference proteome</keyword>
<comment type="caution">
    <text evidence="2">The sequence shown here is derived from an EMBL/GenBank/DDBJ whole genome shotgun (WGS) entry which is preliminary data.</text>
</comment>
<protein>
    <submittedName>
        <fullName evidence="2">Uncharacterized protein</fullName>
    </submittedName>
</protein>
<organism evidence="2 3">
    <name type="scientific">Dreissena polymorpha</name>
    <name type="common">Zebra mussel</name>
    <name type="synonym">Mytilus polymorpha</name>
    <dbReference type="NCBI Taxonomy" id="45954"/>
    <lineage>
        <taxon>Eukaryota</taxon>
        <taxon>Metazoa</taxon>
        <taxon>Spiralia</taxon>
        <taxon>Lophotrochozoa</taxon>
        <taxon>Mollusca</taxon>
        <taxon>Bivalvia</taxon>
        <taxon>Autobranchia</taxon>
        <taxon>Heteroconchia</taxon>
        <taxon>Euheterodonta</taxon>
        <taxon>Imparidentia</taxon>
        <taxon>Neoheterodontei</taxon>
        <taxon>Myida</taxon>
        <taxon>Dreissenoidea</taxon>
        <taxon>Dreissenidae</taxon>
        <taxon>Dreissena</taxon>
    </lineage>
</organism>
<reference evidence="2" key="2">
    <citation type="submission" date="2020-11" db="EMBL/GenBank/DDBJ databases">
        <authorList>
            <person name="McCartney M.A."/>
            <person name="Auch B."/>
            <person name="Kono T."/>
            <person name="Mallez S."/>
            <person name="Becker A."/>
            <person name="Gohl D.M."/>
            <person name="Silverstein K.A.T."/>
            <person name="Koren S."/>
            <person name="Bechman K.B."/>
            <person name="Herman A."/>
            <person name="Abrahante J.E."/>
            <person name="Garbe J."/>
        </authorList>
    </citation>
    <scope>NUCLEOTIDE SEQUENCE</scope>
    <source>
        <strain evidence="2">Duluth1</strain>
        <tissue evidence="2">Whole animal</tissue>
    </source>
</reference>
<dbReference type="EMBL" id="JAIWYP010000009">
    <property type="protein sequence ID" value="KAH3771809.1"/>
    <property type="molecule type" value="Genomic_DNA"/>
</dbReference>
<dbReference type="Proteomes" id="UP000828390">
    <property type="component" value="Unassembled WGS sequence"/>
</dbReference>
<proteinExistence type="predicted"/>
<dbReference type="AlphaFoldDB" id="A0A9D4E438"/>